<dbReference type="GO" id="GO:0008233">
    <property type="term" value="F:peptidase activity"/>
    <property type="evidence" value="ECO:0007669"/>
    <property type="project" value="UniProtKB-KW"/>
</dbReference>
<evidence type="ECO:0000256" key="2">
    <source>
        <dbReference type="ARBA" id="ARBA00023180"/>
    </source>
</evidence>
<dbReference type="PANTHER" id="PTHR22702:SF1">
    <property type="entry name" value="PROTEASE-ASSOCIATED DOMAIN-CONTAINING PROTEIN 1"/>
    <property type="match status" value="1"/>
</dbReference>
<keyword evidence="6" id="KW-1185">Reference proteome</keyword>
<evidence type="ECO:0000256" key="1">
    <source>
        <dbReference type="ARBA" id="ARBA00022729"/>
    </source>
</evidence>
<evidence type="ECO:0000313" key="6">
    <source>
        <dbReference type="Proteomes" id="UP000054783"/>
    </source>
</evidence>
<dbReference type="PANTHER" id="PTHR22702">
    <property type="entry name" value="PROTEASE-ASSOCIATED DOMAIN-CONTAINING PROTEIN"/>
    <property type="match status" value="1"/>
</dbReference>
<organism evidence="5 6">
    <name type="scientific">Trichinella patagoniensis</name>
    <dbReference type="NCBI Taxonomy" id="990121"/>
    <lineage>
        <taxon>Eukaryota</taxon>
        <taxon>Metazoa</taxon>
        <taxon>Ecdysozoa</taxon>
        <taxon>Nematoda</taxon>
        <taxon>Enoplea</taxon>
        <taxon>Dorylaimia</taxon>
        <taxon>Trichinellida</taxon>
        <taxon>Trichinellidae</taxon>
        <taxon>Trichinella</taxon>
    </lineage>
</organism>
<keyword evidence="1 3" id="KW-0732">Signal</keyword>
<comment type="caution">
    <text evidence="5">The sequence shown here is derived from an EMBL/GenBank/DDBJ whole genome shotgun (WGS) entry which is preliminary data.</text>
</comment>
<dbReference type="OrthoDB" id="206201at2759"/>
<feature type="signal peptide" evidence="3">
    <location>
        <begin position="1"/>
        <end position="22"/>
    </location>
</feature>
<evidence type="ECO:0000256" key="3">
    <source>
        <dbReference type="SAM" id="SignalP"/>
    </source>
</evidence>
<evidence type="ECO:0000259" key="4">
    <source>
        <dbReference type="Pfam" id="PF02225"/>
    </source>
</evidence>
<protein>
    <submittedName>
        <fullName evidence="5">Protease-associated domain-containing protein 1</fullName>
    </submittedName>
</protein>
<evidence type="ECO:0000313" key="5">
    <source>
        <dbReference type="EMBL" id="KRY13869.1"/>
    </source>
</evidence>
<dbReference type="GO" id="GO:0006508">
    <property type="term" value="P:proteolysis"/>
    <property type="evidence" value="ECO:0007669"/>
    <property type="project" value="UniProtKB-KW"/>
</dbReference>
<keyword evidence="5" id="KW-0645">Protease</keyword>
<keyword evidence="2" id="KW-0325">Glycoprotein</keyword>
<feature type="domain" description="PA" evidence="4">
    <location>
        <begin position="60"/>
        <end position="143"/>
    </location>
</feature>
<dbReference type="InterPro" id="IPR046450">
    <property type="entry name" value="PA_dom_sf"/>
</dbReference>
<accession>A0A0V0ZN42</accession>
<sequence length="188" mass="21931">MNSENSYWGFLYFILFIFGCRCSDDYFFEIVEPENLRYSLQIRIAQFCKRPSENVLYMRLVLAMPPKLCTEAENAQFLWNNAALIERGECSFYQKSMLAEKSGARVVLITDIEKGDDEFLVMSTDDPSTKLNIPVFYLPGVDGRHLRKHLLYSQSPIKIRIPLNYSTVQLHLVRKPPWNVSIFDNIPF</sequence>
<dbReference type="AlphaFoldDB" id="A0A0V0ZN42"/>
<dbReference type="Gene3D" id="3.50.30.30">
    <property type="match status" value="1"/>
</dbReference>
<dbReference type="EMBL" id="JYDQ01000129">
    <property type="protein sequence ID" value="KRY13869.1"/>
    <property type="molecule type" value="Genomic_DNA"/>
</dbReference>
<proteinExistence type="predicted"/>
<name>A0A0V0ZN42_9BILA</name>
<dbReference type="SUPFAM" id="SSF52025">
    <property type="entry name" value="PA domain"/>
    <property type="match status" value="1"/>
</dbReference>
<dbReference type="Pfam" id="PF02225">
    <property type="entry name" value="PA"/>
    <property type="match status" value="1"/>
</dbReference>
<feature type="chain" id="PRO_5006873836" evidence="3">
    <location>
        <begin position="23"/>
        <end position="188"/>
    </location>
</feature>
<reference evidence="5 6" key="1">
    <citation type="submission" date="2015-01" db="EMBL/GenBank/DDBJ databases">
        <title>Evolution of Trichinella species and genotypes.</title>
        <authorList>
            <person name="Korhonen P.K."/>
            <person name="Edoardo P."/>
            <person name="Giuseppe L.R."/>
            <person name="Gasser R.B."/>
        </authorList>
    </citation>
    <scope>NUCLEOTIDE SEQUENCE [LARGE SCALE GENOMIC DNA]</scope>
    <source>
        <strain evidence="5">ISS2496</strain>
    </source>
</reference>
<keyword evidence="5" id="KW-0378">Hydrolase</keyword>
<dbReference type="InterPro" id="IPR003137">
    <property type="entry name" value="PA_domain"/>
</dbReference>
<gene>
    <name evidence="5" type="primary">Pradc1</name>
    <name evidence="5" type="ORF">T12_14442</name>
</gene>
<dbReference type="Proteomes" id="UP000054783">
    <property type="component" value="Unassembled WGS sequence"/>
</dbReference>